<evidence type="ECO:0000313" key="1">
    <source>
        <dbReference type="EMBL" id="AYO53512.1"/>
    </source>
</evidence>
<dbReference type="RefSeq" id="WP_087553209.1">
    <property type="nucleotide sequence ID" value="NZ_CP033133.1"/>
</dbReference>
<reference evidence="1 2" key="1">
    <citation type="submission" date="2018-10" db="EMBL/GenBank/DDBJ databases">
        <title>The complete genome of Acinetobacter wuhouensis strain WCHAW010062.</title>
        <authorList>
            <person name="Hu Y."/>
            <person name="Long H."/>
            <person name="Feng Y."/>
            <person name="Zong Z."/>
        </authorList>
    </citation>
    <scope>NUCLEOTIDE SEQUENCE [LARGE SCALE GENOMIC DNA]</scope>
    <source>
        <strain evidence="1 2">WCHAW010062</strain>
    </source>
</reference>
<name>A0A3G2T0L9_9GAMM</name>
<dbReference type="Proteomes" id="UP000279962">
    <property type="component" value="Chromosome"/>
</dbReference>
<proteinExistence type="predicted"/>
<accession>A0A3G2T0L9</accession>
<sequence length="206" mass="23601">MLNKIIETGLNQNIFLTIVDYSNLEIYNNDMIQLKKLKKLLQKNSTSKHKILDLIFLGQVAGYIISNLAVRHGNIETFCWISDRDAFFEINQSNFGADNPLIRDVFGASNHYFNEFYEYENVSPYQLLIGTTKDIRFLDEVIKIPDYLAGALADWDYEANLISSSKINSILESLHTNTEKHFSYKLDILPDGTPTCGLMNIVKNPH</sequence>
<evidence type="ECO:0000313" key="2">
    <source>
        <dbReference type="Proteomes" id="UP000279962"/>
    </source>
</evidence>
<organism evidence="1 2">
    <name type="scientific">Acinetobacter wuhouensis</name>
    <dbReference type="NCBI Taxonomy" id="1879050"/>
    <lineage>
        <taxon>Bacteria</taxon>
        <taxon>Pseudomonadati</taxon>
        <taxon>Pseudomonadota</taxon>
        <taxon>Gammaproteobacteria</taxon>
        <taxon>Moraxellales</taxon>
        <taxon>Moraxellaceae</taxon>
        <taxon>Acinetobacter</taxon>
    </lineage>
</organism>
<dbReference type="EMBL" id="CP033133">
    <property type="protein sequence ID" value="AYO53512.1"/>
    <property type="molecule type" value="Genomic_DNA"/>
</dbReference>
<gene>
    <name evidence="1" type="ORF">CDG68_07565</name>
</gene>
<protein>
    <submittedName>
        <fullName evidence="1">Uncharacterized protein</fullName>
    </submittedName>
</protein>
<dbReference type="AlphaFoldDB" id="A0A3G2T0L9"/>